<dbReference type="Pfam" id="PF09678">
    <property type="entry name" value="Caa3_CtaG"/>
    <property type="match status" value="1"/>
</dbReference>
<dbReference type="RefSeq" id="WP_344541312.1">
    <property type="nucleotide sequence ID" value="NZ_BAAATD010000003.1"/>
</dbReference>
<keyword evidence="4 6" id="KW-1133">Transmembrane helix</keyword>
<comment type="caution">
    <text evidence="7">The sequence shown here is derived from an EMBL/GenBank/DDBJ whole genome shotgun (WGS) entry which is preliminary data.</text>
</comment>
<dbReference type="EMBL" id="BAAATD010000003">
    <property type="protein sequence ID" value="GAA2594712.1"/>
    <property type="molecule type" value="Genomic_DNA"/>
</dbReference>
<feature type="transmembrane region" description="Helical" evidence="6">
    <location>
        <begin position="49"/>
        <end position="71"/>
    </location>
</feature>
<feature type="transmembrane region" description="Helical" evidence="6">
    <location>
        <begin position="126"/>
        <end position="148"/>
    </location>
</feature>
<dbReference type="Proteomes" id="UP001501509">
    <property type="component" value="Unassembled WGS sequence"/>
</dbReference>
<feature type="transmembrane region" description="Helical" evidence="6">
    <location>
        <begin position="16"/>
        <end position="37"/>
    </location>
</feature>
<organism evidence="7 8">
    <name type="scientific">Actinomadura fulvescens</name>
    <dbReference type="NCBI Taxonomy" id="46160"/>
    <lineage>
        <taxon>Bacteria</taxon>
        <taxon>Bacillati</taxon>
        <taxon>Actinomycetota</taxon>
        <taxon>Actinomycetes</taxon>
        <taxon>Streptosporangiales</taxon>
        <taxon>Thermomonosporaceae</taxon>
        <taxon>Actinomadura</taxon>
    </lineage>
</organism>
<keyword evidence="2" id="KW-1003">Cell membrane</keyword>
<protein>
    <recommendedName>
        <fullName evidence="9">Cytochrome c oxidase assembly protein</fullName>
    </recommendedName>
</protein>
<evidence type="ECO:0000256" key="6">
    <source>
        <dbReference type="SAM" id="Phobius"/>
    </source>
</evidence>
<evidence type="ECO:0000313" key="8">
    <source>
        <dbReference type="Proteomes" id="UP001501509"/>
    </source>
</evidence>
<name>A0ABN3PTF5_9ACTN</name>
<sequence length="273" mass="28275">MTSVPGVLAHGGHAPFALIGAPALPAVLLAVYLAGVVRVRRAGGRPWSGWRTAAFTAGALCLAVALAPPVAGSAHGDFRAHMVQHLLIGMYAPLGLVLGAPVTLALRTLDARAGRRVTGFLNLPPVHVLAHPLAALLLSAGGLYVLYATPLYAAAAANPLLHQLVHLHFLLSGCLFAWAVAGPDPAPRRPPVPFRLVVLGIAIAAHATLAQLLYAGAFAALPADADQMRGAAEIMYYGGDIAELLLAFALVTTWRPRRSMAVAADTARVGHGR</sequence>
<feature type="transmembrane region" description="Helical" evidence="6">
    <location>
        <begin position="192"/>
        <end position="214"/>
    </location>
</feature>
<gene>
    <name evidence="7" type="ORF">GCM10010411_29940</name>
</gene>
<evidence type="ECO:0000313" key="7">
    <source>
        <dbReference type="EMBL" id="GAA2594712.1"/>
    </source>
</evidence>
<feature type="transmembrane region" description="Helical" evidence="6">
    <location>
        <begin position="160"/>
        <end position="180"/>
    </location>
</feature>
<evidence type="ECO:0000256" key="1">
    <source>
        <dbReference type="ARBA" id="ARBA00004651"/>
    </source>
</evidence>
<keyword evidence="8" id="KW-1185">Reference proteome</keyword>
<evidence type="ECO:0000256" key="3">
    <source>
        <dbReference type="ARBA" id="ARBA00022692"/>
    </source>
</evidence>
<reference evidence="7 8" key="1">
    <citation type="journal article" date="2019" name="Int. J. Syst. Evol. Microbiol.">
        <title>The Global Catalogue of Microorganisms (GCM) 10K type strain sequencing project: providing services to taxonomists for standard genome sequencing and annotation.</title>
        <authorList>
            <consortium name="The Broad Institute Genomics Platform"/>
            <consortium name="The Broad Institute Genome Sequencing Center for Infectious Disease"/>
            <person name="Wu L."/>
            <person name="Ma J."/>
        </authorList>
    </citation>
    <scope>NUCLEOTIDE SEQUENCE [LARGE SCALE GENOMIC DNA]</scope>
    <source>
        <strain evidence="7 8">JCM 6833</strain>
    </source>
</reference>
<proteinExistence type="predicted"/>
<comment type="subcellular location">
    <subcellularLocation>
        <location evidence="1">Cell membrane</location>
        <topology evidence="1">Multi-pass membrane protein</topology>
    </subcellularLocation>
</comment>
<keyword evidence="3 6" id="KW-0812">Transmembrane</keyword>
<evidence type="ECO:0000256" key="5">
    <source>
        <dbReference type="ARBA" id="ARBA00023136"/>
    </source>
</evidence>
<keyword evidence="5 6" id="KW-0472">Membrane</keyword>
<feature type="transmembrane region" description="Helical" evidence="6">
    <location>
        <begin position="83"/>
        <end position="106"/>
    </location>
</feature>
<feature type="transmembrane region" description="Helical" evidence="6">
    <location>
        <begin position="234"/>
        <end position="254"/>
    </location>
</feature>
<accession>A0ABN3PTF5</accession>
<evidence type="ECO:0008006" key="9">
    <source>
        <dbReference type="Google" id="ProtNLM"/>
    </source>
</evidence>
<evidence type="ECO:0000256" key="2">
    <source>
        <dbReference type="ARBA" id="ARBA00022475"/>
    </source>
</evidence>
<dbReference type="InterPro" id="IPR019108">
    <property type="entry name" value="Caa3_assmbl_CtaG-rel"/>
</dbReference>
<evidence type="ECO:0000256" key="4">
    <source>
        <dbReference type="ARBA" id="ARBA00022989"/>
    </source>
</evidence>